<evidence type="ECO:0000256" key="6">
    <source>
        <dbReference type="SAM" id="Phobius"/>
    </source>
</evidence>
<feature type="transmembrane region" description="Helical" evidence="6">
    <location>
        <begin position="294"/>
        <end position="314"/>
    </location>
</feature>
<reference evidence="8" key="1">
    <citation type="journal article" date="2020" name="Biotechnol. Biofuels">
        <title>New insights from the biogas microbiome by comprehensive genome-resolved metagenomics of nearly 1600 species originating from multiple anaerobic digesters.</title>
        <authorList>
            <person name="Campanaro S."/>
            <person name="Treu L."/>
            <person name="Rodriguez-R L.M."/>
            <person name="Kovalovszki A."/>
            <person name="Ziels R.M."/>
            <person name="Maus I."/>
            <person name="Zhu X."/>
            <person name="Kougias P.G."/>
            <person name="Basile A."/>
            <person name="Luo G."/>
            <person name="Schluter A."/>
            <person name="Konstantinidis K.T."/>
            <person name="Angelidaki I."/>
        </authorList>
    </citation>
    <scope>NUCLEOTIDE SEQUENCE</scope>
    <source>
        <strain evidence="8">AS06rmzACSIP_7</strain>
    </source>
</reference>
<keyword evidence="2" id="KW-1003">Cell membrane</keyword>
<feature type="transmembrane region" description="Helical" evidence="6">
    <location>
        <begin position="263"/>
        <end position="282"/>
    </location>
</feature>
<reference evidence="8" key="2">
    <citation type="submission" date="2020-01" db="EMBL/GenBank/DDBJ databases">
        <authorList>
            <person name="Campanaro S."/>
        </authorList>
    </citation>
    <scope>NUCLEOTIDE SEQUENCE</scope>
    <source>
        <strain evidence="8">AS06rmzACSIP_7</strain>
    </source>
</reference>
<dbReference type="InterPro" id="IPR042094">
    <property type="entry name" value="T2SS_GspF_sf"/>
</dbReference>
<sequence length="322" mass="35411">MGLLLMISIFVAAAFIIVGLLLLCRPRWALGGKVVEKRLIAYTAPLYDRQAVDIMKKGRKLSDIPWLHRVLTAIPGIYQLDRLVAQSNAPFPVGVFVLLSLTLLAFAYLAFFLVTRSSIPSIIMGLVAGSIPVFFLKVKKEGRMRKFERQLPEALDLVARSLKAGHAFSGGLQAVGQEFGDPIGPEFTKALNEINFGTSIDQALKNLSLRVDVADLKLFAVSAIIQRESGGNLAEILGSISGMMRERFKLVGRIRTLSAEGRISAIILVALPIFVALVLFFVNPQYLRVLTDDPMGKVLVIIAIIMMAFGIMMMKKLINIRV</sequence>
<evidence type="ECO:0000256" key="5">
    <source>
        <dbReference type="ARBA" id="ARBA00023136"/>
    </source>
</evidence>
<evidence type="ECO:0000256" key="3">
    <source>
        <dbReference type="ARBA" id="ARBA00022692"/>
    </source>
</evidence>
<evidence type="ECO:0000256" key="1">
    <source>
        <dbReference type="ARBA" id="ARBA00004651"/>
    </source>
</evidence>
<evidence type="ECO:0000313" key="8">
    <source>
        <dbReference type="EMBL" id="NLW36485.1"/>
    </source>
</evidence>
<protein>
    <submittedName>
        <fullName evidence="8">Pilus assembly protein</fullName>
    </submittedName>
</protein>
<comment type="subcellular location">
    <subcellularLocation>
        <location evidence="1">Cell membrane</location>
        <topology evidence="1">Multi-pass membrane protein</topology>
    </subcellularLocation>
</comment>
<dbReference type="AlphaFoldDB" id="A0A971S1H5"/>
<dbReference type="PANTHER" id="PTHR35007">
    <property type="entry name" value="INTEGRAL MEMBRANE PROTEIN-RELATED"/>
    <property type="match status" value="1"/>
</dbReference>
<feature type="transmembrane region" description="Helical" evidence="6">
    <location>
        <begin position="6"/>
        <end position="24"/>
    </location>
</feature>
<feature type="transmembrane region" description="Helical" evidence="6">
    <location>
        <begin position="119"/>
        <end position="136"/>
    </location>
</feature>
<dbReference type="InterPro" id="IPR018076">
    <property type="entry name" value="T2SS_GspF_dom"/>
</dbReference>
<proteinExistence type="predicted"/>
<gene>
    <name evidence="8" type="ORF">GXY80_13575</name>
</gene>
<evidence type="ECO:0000256" key="2">
    <source>
        <dbReference type="ARBA" id="ARBA00022475"/>
    </source>
</evidence>
<dbReference type="Proteomes" id="UP000777265">
    <property type="component" value="Unassembled WGS sequence"/>
</dbReference>
<evidence type="ECO:0000256" key="4">
    <source>
        <dbReference type="ARBA" id="ARBA00022989"/>
    </source>
</evidence>
<feature type="transmembrane region" description="Helical" evidence="6">
    <location>
        <begin position="91"/>
        <end position="113"/>
    </location>
</feature>
<keyword evidence="3 6" id="KW-0812">Transmembrane</keyword>
<evidence type="ECO:0000259" key="7">
    <source>
        <dbReference type="Pfam" id="PF00482"/>
    </source>
</evidence>
<dbReference type="PANTHER" id="PTHR35007:SF1">
    <property type="entry name" value="PILUS ASSEMBLY PROTEIN"/>
    <property type="match status" value="1"/>
</dbReference>
<dbReference type="Pfam" id="PF00482">
    <property type="entry name" value="T2SSF"/>
    <property type="match status" value="1"/>
</dbReference>
<keyword evidence="5 6" id="KW-0472">Membrane</keyword>
<keyword evidence="4 6" id="KW-1133">Transmembrane helix</keyword>
<evidence type="ECO:0000313" key="9">
    <source>
        <dbReference type="Proteomes" id="UP000777265"/>
    </source>
</evidence>
<comment type="caution">
    <text evidence="8">The sequence shown here is derived from an EMBL/GenBank/DDBJ whole genome shotgun (WGS) entry which is preliminary data.</text>
</comment>
<organism evidence="8 9">
    <name type="scientific">Syntrophorhabdus aromaticivorans</name>
    <dbReference type="NCBI Taxonomy" id="328301"/>
    <lineage>
        <taxon>Bacteria</taxon>
        <taxon>Pseudomonadati</taxon>
        <taxon>Thermodesulfobacteriota</taxon>
        <taxon>Syntrophorhabdia</taxon>
        <taxon>Syntrophorhabdales</taxon>
        <taxon>Syntrophorhabdaceae</taxon>
        <taxon>Syntrophorhabdus</taxon>
    </lineage>
</organism>
<feature type="domain" description="Type II secretion system protein GspF" evidence="7">
    <location>
        <begin position="155"/>
        <end position="279"/>
    </location>
</feature>
<name>A0A971S1H5_9BACT</name>
<dbReference type="GO" id="GO:0005886">
    <property type="term" value="C:plasma membrane"/>
    <property type="evidence" value="ECO:0007669"/>
    <property type="project" value="UniProtKB-SubCell"/>
</dbReference>
<dbReference type="EMBL" id="JAAYEE010000255">
    <property type="protein sequence ID" value="NLW36485.1"/>
    <property type="molecule type" value="Genomic_DNA"/>
</dbReference>
<dbReference type="Gene3D" id="1.20.81.30">
    <property type="entry name" value="Type II secretion system (T2SS), domain F"/>
    <property type="match status" value="1"/>
</dbReference>
<accession>A0A971S1H5</accession>